<name>A0A4R4E4U6_9BACL</name>
<dbReference type="InterPro" id="IPR015414">
    <property type="entry name" value="TMEM64"/>
</dbReference>
<dbReference type="PANTHER" id="PTHR12677:SF55">
    <property type="entry name" value="UNDECAPRENYL PHOSPHATE TRANSPORTER SAOUHSC_00901-RELATED"/>
    <property type="match status" value="1"/>
</dbReference>
<keyword evidence="4 6" id="KW-1133">Transmembrane helix</keyword>
<feature type="transmembrane region" description="Helical" evidence="6">
    <location>
        <begin position="29"/>
        <end position="50"/>
    </location>
</feature>
<protein>
    <recommendedName>
        <fullName evidence="6">TVP38/TMEM64 family membrane protein</fullName>
    </recommendedName>
</protein>
<feature type="transmembrane region" description="Helical" evidence="6">
    <location>
        <begin position="172"/>
        <end position="191"/>
    </location>
</feature>
<organism evidence="8 9">
    <name type="scientific">Paenibacillus albiflavus</name>
    <dbReference type="NCBI Taxonomy" id="2545760"/>
    <lineage>
        <taxon>Bacteria</taxon>
        <taxon>Bacillati</taxon>
        <taxon>Bacillota</taxon>
        <taxon>Bacilli</taxon>
        <taxon>Bacillales</taxon>
        <taxon>Paenibacillaceae</taxon>
        <taxon>Paenibacillus</taxon>
    </lineage>
</organism>
<feature type="transmembrane region" description="Helical" evidence="6">
    <location>
        <begin position="57"/>
        <end position="81"/>
    </location>
</feature>
<dbReference type="OrthoDB" id="1651121at2"/>
<evidence type="ECO:0000256" key="5">
    <source>
        <dbReference type="ARBA" id="ARBA00023136"/>
    </source>
</evidence>
<dbReference type="Proteomes" id="UP000295418">
    <property type="component" value="Unassembled WGS sequence"/>
</dbReference>
<dbReference type="Pfam" id="PF09335">
    <property type="entry name" value="VTT_dom"/>
    <property type="match status" value="1"/>
</dbReference>
<keyword evidence="9" id="KW-1185">Reference proteome</keyword>
<dbReference type="AlphaFoldDB" id="A0A4R4E4U6"/>
<evidence type="ECO:0000256" key="3">
    <source>
        <dbReference type="ARBA" id="ARBA00022692"/>
    </source>
</evidence>
<evidence type="ECO:0000259" key="7">
    <source>
        <dbReference type="Pfam" id="PF09335"/>
    </source>
</evidence>
<keyword evidence="5 6" id="KW-0472">Membrane</keyword>
<gene>
    <name evidence="8" type="ORF">E0485_19430</name>
</gene>
<comment type="similarity">
    <text evidence="6">Belongs to the TVP38/TMEM64 family.</text>
</comment>
<evidence type="ECO:0000313" key="8">
    <source>
        <dbReference type="EMBL" id="TCZ74634.1"/>
    </source>
</evidence>
<accession>A0A4R4E4U6</accession>
<sequence length="197" mass="21945">MSSWLELPPIISHDSLIYLLEKYKSFGPIPGILITFIESFIPPLPLFLLVAANSAAYGLWTGFICSWIGVVSGSICIYLFFRHLADHPIITKWKTNPFIINSLEWVQKHSFGSIFIISCLPMGPAFIVHIAAGISRMPILPFVLAITSGKAIMILIVSFIGRDFIAFIHNPIKLLILASFAASLWFASKLIEARLTR</sequence>
<keyword evidence="3 6" id="KW-0812">Transmembrane</keyword>
<comment type="subcellular location">
    <subcellularLocation>
        <location evidence="1 6">Cell membrane</location>
        <topology evidence="1 6">Multi-pass membrane protein</topology>
    </subcellularLocation>
</comment>
<evidence type="ECO:0000313" key="9">
    <source>
        <dbReference type="Proteomes" id="UP000295418"/>
    </source>
</evidence>
<feature type="transmembrane region" description="Helical" evidence="6">
    <location>
        <begin position="139"/>
        <end position="160"/>
    </location>
</feature>
<evidence type="ECO:0000256" key="6">
    <source>
        <dbReference type="RuleBase" id="RU366058"/>
    </source>
</evidence>
<keyword evidence="2 6" id="KW-1003">Cell membrane</keyword>
<dbReference type="RefSeq" id="WP_132419730.1">
    <property type="nucleotide sequence ID" value="NZ_SKFG01000025.1"/>
</dbReference>
<dbReference type="PANTHER" id="PTHR12677">
    <property type="entry name" value="GOLGI APPARATUS MEMBRANE PROTEIN TVP38-RELATED"/>
    <property type="match status" value="1"/>
</dbReference>
<reference evidence="8 9" key="1">
    <citation type="submission" date="2019-03" db="EMBL/GenBank/DDBJ databases">
        <authorList>
            <person name="Kim M.K.M."/>
        </authorList>
    </citation>
    <scope>NUCLEOTIDE SEQUENCE [LARGE SCALE GENOMIC DNA]</scope>
    <source>
        <strain evidence="8 9">18JY21-1</strain>
    </source>
</reference>
<dbReference type="InterPro" id="IPR032816">
    <property type="entry name" value="VTT_dom"/>
</dbReference>
<dbReference type="GO" id="GO:0005886">
    <property type="term" value="C:plasma membrane"/>
    <property type="evidence" value="ECO:0007669"/>
    <property type="project" value="UniProtKB-SubCell"/>
</dbReference>
<dbReference type="EMBL" id="SKFG01000025">
    <property type="protein sequence ID" value="TCZ74634.1"/>
    <property type="molecule type" value="Genomic_DNA"/>
</dbReference>
<feature type="transmembrane region" description="Helical" evidence="6">
    <location>
        <begin position="111"/>
        <end position="132"/>
    </location>
</feature>
<proteinExistence type="inferred from homology"/>
<evidence type="ECO:0000256" key="4">
    <source>
        <dbReference type="ARBA" id="ARBA00022989"/>
    </source>
</evidence>
<evidence type="ECO:0000256" key="2">
    <source>
        <dbReference type="ARBA" id="ARBA00022475"/>
    </source>
</evidence>
<comment type="caution">
    <text evidence="8">The sequence shown here is derived from an EMBL/GenBank/DDBJ whole genome shotgun (WGS) entry which is preliminary data.</text>
</comment>
<feature type="domain" description="VTT" evidence="7">
    <location>
        <begin position="45"/>
        <end position="162"/>
    </location>
</feature>
<evidence type="ECO:0000256" key="1">
    <source>
        <dbReference type="ARBA" id="ARBA00004651"/>
    </source>
</evidence>